<evidence type="ECO:0000256" key="1">
    <source>
        <dbReference type="SAM" id="Phobius"/>
    </source>
</evidence>
<dbReference type="OrthoDB" id="1358136at2"/>
<sequence>MLKRIVQVLLVFVVAAVFYYSWLPDPNMRSESYLPGWLSRWSNRNYNFRTAVPFIALGFLLEFYSYKNLIRENKQQRRIGLLKNMIVAALVVLVAEGGQFLLKSRSPDLMDVYYGILGSIVGAIGFQIFKILKTKVRNA</sequence>
<reference evidence="2 3" key="1">
    <citation type="submission" date="2017-04" db="EMBL/GenBank/DDBJ databases">
        <title>Compelte genome sequence of WV33.</title>
        <authorList>
            <person name="Lee P.C."/>
        </authorList>
    </citation>
    <scope>NUCLEOTIDE SEQUENCE [LARGE SCALE GENOMIC DNA]</scope>
    <source>
        <strain evidence="2 3">WV33</strain>
    </source>
</reference>
<feature type="transmembrane region" description="Helical" evidence="1">
    <location>
        <begin position="114"/>
        <end position="132"/>
    </location>
</feature>
<keyword evidence="1" id="KW-1133">Transmembrane helix</keyword>
<dbReference type="AlphaFoldDB" id="A0A2S1LF95"/>
<accession>A0A2S1LF95</accession>
<protein>
    <submittedName>
        <fullName evidence="2">Uncharacterized protein</fullName>
    </submittedName>
</protein>
<keyword evidence="1" id="KW-0812">Transmembrane</keyword>
<feature type="transmembrane region" description="Helical" evidence="1">
    <location>
        <begin position="46"/>
        <end position="64"/>
    </location>
</feature>
<keyword evidence="1" id="KW-0472">Membrane</keyword>
<keyword evidence="3" id="KW-1185">Reference proteome</keyword>
<dbReference type="KEGG" id="ffa:FFWV33_12165"/>
<gene>
    <name evidence="2" type="ORF">FFWV33_12165</name>
</gene>
<dbReference type="EMBL" id="CP020918">
    <property type="protein sequence ID" value="AWG22216.1"/>
    <property type="molecule type" value="Genomic_DNA"/>
</dbReference>
<feature type="transmembrane region" description="Helical" evidence="1">
    <location>
        <begin position="85"/>
        <end position="102"/>
    </location>
</feature>
<evidence type="ECO:0000313" key="2">
    <source>
        <dbReference type="EMBL" id="AWG22216.1"/>
    </source>
</evidence>
<proteinExistence type="predicted"/>
<name>A0A2S1LF95_9FLAO</name>
<dbReference type="Proteomes" id="UP000244527">
    <property type="component" value="Chromosome"/>
</dbReference>
<evidence type="ECO:0000313" key="3">
    <source>
        <dbReference type="Proteomes" id="UP000244527"/>
    </source>
</evidence>
<dbReference type="RefSeq" id="WP_108741145.1">
    <property type="nucleotide sequence ID" value="NZ_CP020918.1"/>
</dbReference>
<organism evidence="2 3">
    <name type="scientific">Flavobacterium faecale</name>
    <dbReference type="NCBI Taxonomy" id="1355330"/>
    <lineage>
        <taxon>Bacteria</taxon>
        <taxon>Pseudomonadati</taxon>
        <taxon>Bacteroidota</taxon>
        <taxon>Flavobacteriia</taxon>
        <taxon>Flavobacteriales</taxon>
        <taxon>Flavobacteriaceae</taxon>
        <taxon>Flavobacterium</taxon>
    </lineage>
</organism>
<feature type="transmembrane region" description="Helical" evidence="1">
    <location>
        <begin position="5"/>
        <end position="23"/>
    </location>
</feature>